<gene>
    <name evidence="1" type="ORF">A3I23_03330</name>
</gene>
<proteinExistence type="predicted"/>
<dbReference type="EMBL" id="MFVL01000034">
    <property type="protein sequence ID" value="OGJ00578.1"/>
    <property type="molecule type" value="Genomic_DNA"/>
</dbReference>
<comment type="caution">
    <text evidence="1">The sequence shown here is derived from an EMBL/GenBank/DDBJ whole genome shotgun (WGS) entry which is preliminary data.</text>
</comment>
<protein>
    <submittedName>
        <fullName evidence="1">Uncharacterized protein</fullName>
    </submittedName>
</protein>
<evidence type="ECO:0000313" key="1">
    <source>
        <dbReference type="EMBL" id="OGJ00578.1"/>
    </source>
</evidence>
<name>A0A1F6Y2G6_9BACT</name>
<sequence length="342" mass="36584">MALLVAGITAITVHAQNEVTEWVQDGTTPTAVAKSAPKGTPPAGLATAIQVYPFWISLPDANRATNSFPVARDSLMAALKMGGVFDNRGRESSPTGLDIRNRFDSGDVTTSTNRNLWRFQFAPTNAFVGEWGNRGYCAVLIVGVGGKINIERLSWKVFGGVLSGERSLSGFGYSITRIGVNTGPDGKLWTADDIFVSVGDGTALVDAIAYIGASLSSPNVNDSLDQQKIEGYFTNGLPVMVEFQFDTGAPNPAVFRTSTTVYAMGQVSQSAYGWVPIKTPYGLLYSLVAPQGSRYEIGRMFGQARQTGYASVSASAPPGFSLAESFLQGTNYGVFFRIHRVQ</sequence>
<reference evidence="1 2" key="1">
    <citation type="journal article" date="2016" name="Nat. Commun.">
        <title>Thousands of microbial genomes shed light on interconnected biogeochemical processes in an aquifer system.</title>
        <authorList>
            <person name="Anantharaman K."/>
            <person name="Brown C.T."/>
            <person name="Hug L.A."/>
            <person name="Sharon I."/>
            <person name="Castelle C.J."/>
            <person name="Probst A.J."/>
            <person name="Thomas B.C."/>
            <person name="Singh A."/>
            <person name="Wilkins M.J."/>
            <person name="Karaoz U."/>
            <person name="Brodie E.L."/>
            <person name="Williams K.H."/>
            <person name="Hubbard S.S."/>
            <person name="Banfield J.F."/>
        </authorList>
    </citation>
    <scope>NUCLEOTIDE SEQUENCE [LARGE SCALE GENOMIC DNA]</scope>
</reference>
<dbReference type="AlphaFoldDB" id="A0A1F6Y2G6"/>
<accession>A0A1F6Y2G6</accession>
<dbReference type="Proteomes" id="UP000177693">
    <property type="component" value="Unassembled WGS sequence"/>
</dbReference>
<evidence type="ECO:0000313" key="2">
    <source>
        <dbReference type="Proteomes" id="UP000177693"/>
    </source>
</evidence>
<organism evidence="1 2">
    <name type="scientific">Candidatus Nomurabacteria bacterium RIFCSPLOWO2_02_FULL_40_67</name>
    <dbReference type="NCBI Taxonomy" id="1801787"/>
    <lineage>
        <taxon>Bacteria</taxon>
        <taxon>Candidatus Nomuraibacteriota</taxon>
    </lineage>
</organism>